<dbReference type="PANTHER" id="PTHR46890:SF48">
    <property type="entry name" value="RNA-DIRECTED DNA POLYMERASE"/>
    <property type="match status" value="1"/>
</dbReference>
<reference evidence="3" key="1">
    <citation type="journal article" date="2019" name="Plant Biotechnol. J.">
        <title>Genome sequencing of the Australian wild diploid species Gossypium australe highlights disease resistance and delayed gland morphogenesis.</title>
        <authorList>
            <person name="Cai Y."/>
            <person name="Cai X."/>
            <person name="Wang Q."/>
            <person name="Wang P."/>
            <person name="Zhang Y."/>
            <person name="Cai C."/>
            <person name="Xu Y."/>
            <person name="Wang K."/>
            <person name="Zhou Z."/>
            <person name="Wang C."/>
            <person name="Geng S."/>
            <person name="Li B."/>
            <person name="Dong Q."/>
            <person name="Hou Y."/>
            <person name="Wang H."/>
            <person name="Ai P."/>
            <person name="Liu Z."/>
            <person name="Yi F."/>
            <person name="Sun M."/>
            <person name="An G."/>
            <person name="Cheng J."/>
            <person name="Zhang Y."/>
            <person name="Shi Q."/>
            <person name="Xie Y."/>
            <person name="Shi X."/>
            <person name="Chang Y."/>
            <person name="Huang F."/>
            <person name="Chen Y."/>
            <person name="Hong S."/>
            <person name="Mi L."/>
            <person name="Sun Q."/>
            <person name="Zhang L."/>
            <person name="Zhou B."/>
            <person name="Peng R."/>
            <person name="Zhang X."/>
            <person name="Liu F."/>
        </authorList>
    </citation>
    <scope>NUCLEOTIDE SEQUENCE [LARGE SCALE GENOMIC DNA]</scope>
    <source>
        <strain evidence="3">cv. PA1801</strain>
    </source>
</reference>
<dbReference type="InterPro" id="IPR052343">
    <property type="entry name" value="Retrotransposon-Effector_Assoc"/>
</dbReference>
<dbReference type="OrthoDB" id="990063at2759"/>
<evidence type="ECO:0000259" key="1">
    <source>
        <dbReference type="Pfam" id="PF00078"/>
    </source>
</evidence>
<accession>A0A5B6VBD1</accession>
<dbReference type="Proteomes" id="UP000325315">
    <property type="component" value="Unassembled WGS sequence"/>
</dbReference>
<dbReference type="AlphaFoldDB" id="A0A5B6VBD1"/>
<dbReference type="InterPro" id="IPR000477">
    <property type="entry name" value="RT_dom"/>
</dbReference>
<feature type="domain" description="Reverse transcriptase" evidence="1">
    <location>
        <begin position="77"/>
        <end position="135"/>
    </location>
</feature>
<dbReference type="EMBL" id="SMMG02000007">
    <property type="protein sequence ID" value="KAA3466449.1"/>
    <property type="molecule type" value="Genomic_DNA"/>
</dbReference>
<comment type="caution">
    <text evidence="2">The sequence shown here is derived from an EMBL/GenBank/DDBJ whole genome shotgun (WGS) entry which is preliminary data.</text>
</comment>
<evidence type="ECO:0000313" key="3">
    <source>
        <dbReference type="Proteomes" id="UP000325315"/>
    </source>
</evidence>
<evidence type="ECO:0000313" key="2">
    <source>
        <dbReference type="EMBL" id="KAA3466449.1"/>
    </source>
</evidence>
<name>A0A5B6VBD1_9ROSI</name>
<sequence length="171" mass="19205">MDYVTSGVFPCRGKFLVFFCDETRALISVASDEEVRRAVFSMAPLKAPGVVGLGGLLLDPKLNRTLQVLISEVPNPERINQFRPISLCSVLYKILTKAIVNRLRPLMVKLISQNQSSFILGRDIVNNIIMAQEVVHSLRNFGGNKCGGREWELEAFVPLKKRACFVIYFLC</sequence>
<keyword evidence="2" id="KW-0548">Nucleotidyltransferase</keyword>
<keyword evidence="2" id="KW-0695">RNA-directed DNA polymerase</keyword>
<protein>
    <submittedName>
        <fullName evidence="2">Reverse transcriptase</fullName>
    </submittedName>
</protein>
<organism evidence="2 3">
    <name type="scientific">Gossypium australe</name>
    <dbReference type="NCBI Taxonomy" id="47621"/>
    <lineage>
        <taxon>Eukaryota</taxon>
        <taxon>Viridiplantae</taxon>
        <taxon>Streptophyta</taxon>
        <taxon>Embryophyta</taxon>
        <taxon>Tracheophyta</taxon>
        <taxon>Spermatophyta</taxon>
        <taxon>Magnoliopsida</taxon>
        <taxon>eudicotyledons</taxon>
        <taxon>Gunneridae</taxon>
        <taxon>Pentapetalae</taxon>
        <taxon>rosids</taxon>
        <taxon>malvids</taxon>
        <taxon>Malvales</taxon>
        <taxon>Malvaceae</taxon>
        <taxon>Malvoideae</taxon>
        <taxon>Gossypium</taxon>
    </lineage>
</organism>
<proteinExistence type="predicted"/>
<keyword evidence="3" id="KW-1185">Reference proteome</keyword>
<dbReference type="Pfam" id="PF00078">
    <property type="entry name" value="RVT_1"/>
    <property type="match status" value="1"/>
</dbReference>
<keyword evidence="2" id="KW-0808">Transferase</keyword>
<dbReference type="GO" id="GO:0003964">
    <property type="term" value="F:RNA-directed DNA polymerase activity"/>
    <property type="evidence" value="ECO:0007669"/>
    <property type="project" value="UniProtKB-KW"/>
</dbReference>
<dbReference type="PANTHER" id="PTHR46890">
    <property type="entry name" value="NON-LTR RETROLELEMENT REVERSE TRANSCRIPTASE-LIKE PROTEIN-RELATED"/>
    <property type="match status" value="1"/>
</dbReference>
<gene>
    <name evidence="2" type="ORF">EPI10_001542</name>
</gene>